<dbReference type="OrthoDB" id="3479292at2"/>
<evidence type="ECO:0000313" key="2">
    <source>
        <dbReference type="Proteomes" id="UP000431901"/>
    </source>
</evidence>
<reference evidence="1 2" key="1">
    <citation type="submission" date="2019-12" db="EMBL/GenBank/DDBJ databases">
        <title>Nocardia macrotermitis sp. nov. and Nocardia aurantia sp. nov., isolated from the gut of the fungus growing-termite Macrotermes natalensis.</title>
        <authorList>
            <person name="Christine B."/>
            <person name="Rene B."/>
        </authorList>
    </citation>
    <scope>NUCLEOTIDE SEQUENCE [LARGE SCALE GENOMIC DNA]</scope>
    <source>
        <strain evidence="1 2">DSM 102126</strain>
    </source>
</reference>
<dbReference type="AlphaFoldDB" id="A0A6I4WDI7"/>
<keyword evidence="2" id="KW-1185">Reference proteome</keyword>
<organism evidence="1 2">
    <name type="scientific">Actinomadura rayongensis</name>
    <dbReference type="NCBI Taxonomy" id="1429076"/>
    <lineage>
        <taxon>Bacteria</taxon>
        <taxon>Bacillati</taxon>
        <taxon>Actinomycetota</taxon>
        <taxon>Actinomycetes</taxon>
        <taxon>Streptosporangiales</taxon>
        <taxon>Thermomonosporaceae</taxon>
        <taxon>Actinomadura</taxon>
    </lineage>
</organism>
<comment type="caution">
    <text evidence="1">The sequence shown here is derived from an EMBL/GenBank/DDBJ whole genome shotgun (WGS) entry which is preliminary data.</text>
</comment>
<protein>
    <submittedName>
        <fullName evidence="1">Uncharacterized protein</fullName>
    </submittedName>
</protein>
<dbReference type="RefSeq" id="WP_161105916.1">
    <property type="nucleotide sequence ID" value="NZ_JBHLYI010000011.1"/>
</dbReference>
<evidence type="ECO:0000313" key="1">
    <source>
        <dbReference type="EMBL" id="MXQ67731.1"/>
    </source>
</evidence>
<gene>
    <name evidence="1" type="ORF">GQ466_27300</name>
</gene>
<dbReference type="Proteomes" id="UP000431901">
    <property type="component" value="Unassembled WGS sequence"/>
</dbReference>
<accession>A0A6I4WDI7</accession>
<proteinExistence type="predicted"/>
<name>A0A6I4WDI7_9ACTN</name>
<sequence>MRLAYLAELAEAFQPMPEVRVTWAEIDGYAVLSVEPVERAGRTVTIGCSYERGHWRFCDAVTKEVIRPTSEVIAAANAVRWVVCRPPEKQVAKG</sequence>
<dbReference type="EMBL" id="WUTW01000008">
    <property type="protein sequence ID" value="MXQ67731.1"/>
    <property type="molecule type" value="Genomic_DNA"/>
</dbReference>